<evidence type="ECO:0000256" key="8">
    <source>
        <dbReference type="ARBA" id="ARBA00023136"/>
    </source>
</evidence>
<keyword evidence="15" id="KW-1185">Reference proteome</keyword>
<evidence type="ECO:0000256" key="9">
    <source>
        <dbReference type="PIRNR" id="PIRNR005449"/>
    </source>
</evidence>
<evidence type="ECO:0000259" key="13">
    <source>
        <dbReference type="PROSITE" id="PS50922"/>
    </source>
</evidence>
<evidence type="ECO:0000256" key="3">
    <source>
        <dbReference type="ARBA" id="ARBA00022448"/>
    </source>
</evidence>
<gene>
    <name evidence="14" type="ORF">CVLEPA_LOCUS14540</name>
</gene>
<comment type="similarity">
    <text evidence="2 9">Belongs to the TRAM family.</text>
</comment>
<keyword evidence="4 10" id="KW-0812">Transmembrane</keyword>
<evidence type="ECO:0000256" key="5">
    <source>
        <dbReference type="ARBA" id="ARBA00022927"/>
    </source>
</evidence>
<evidence type="ECO:0000313" key="14">
    <source>
        <dbReference type="EMBL" id="CAK8683468.1"/>
    </source>
</evidence>
<evidence type="ECO:0000256" key="1">
    <source>
        <dbReference type="ARBA" id="ARBA00004141"/>
    </source>
</evidence>
<keyword evidence="5 9" id="KW-0653">Protein transport</keyword>
<keyword evidence="3 9" id="KW-0813">Transport</keyword>
<feature type="domain" description="TLC" evidence="13">
    <location>
        <begin position="117"/>
        <end position="331"/>
    </location>
</feature>
<organism evidence="14 15">
    <name type="scientific">Clavelina lepadiformis</name>
    <name type="common">Light-bulb sea squirt</name>
    <name type="synonym">Ascidia lepadiformis</name>
    <dbReference type="NCBI Taxonomy" id="159417"/>
    <lineage>
        <taxon>Eukaryota</taxon>
        <taxon>Metazoa</taxon>
        <taxon>Chordata</taxon>
        <taxon>Tunicata</taxon>
        <taxon>Ascidiacea</taxon>
        <taxon>Aplousobranchia</taxon>
        <taxon>Clavelinidae</taxon>
        <taxon>Clavelina</taxon>
    </lineage>
</organism>
<dbReference type="Pfam" id="PF03798">
    <property type="entry name" value="TRAM_LAG1_CLN8"/>
    <property type="match status" value="1"/>
</dbReference>
<dbReference type="EMBL" id="CAWYQH010000097">
    <property type="protein sequence ID" value="CAK8683468.1"/>
    <property type="molecule type" value="Genomic_DNA"/>
</dbReference>
<sequence length="371" mass="42900">MGMPRKKPKNPPVMSHEFVIQNHADILACVAIVIVLGLVSEATAKISRLFIFLQYGIVKNATEGEKELNEYQASEYERGIFDIFTVMFAALMIAVVHAVIQEYFLDKISRKLHLSKTKNSKFNESGQIVVWCIVSAGWAIHQLIQSGFFQNLASLWEGYPHSIMKWENKLFLIAQIAYWVHMYPELYFQKARKEEVPARVQYYSLHLAFIAGAYILHFWRVSVILMAMHYMAEGVFHASRMLYYAEKNDIAKYGFKFWGIVFPVVRLFTLVLGFLMFWFGLGRAENQGIDFASGNYNSFFIRMTSLSSLCLLQAWLMWPFLQLQVRRRREEKLVKKKTAALSMTKPRQSKKSQKKSDDVGNGTHSGKLKKN</sequence>
<dbReference type="PIRSF" id="PIRSF005449">
    <property type="entry name" value="Translocation_assoc_membrane"/>
    <property type="match status" value="1"/>
</dbReference>
<feature type="region of interest" description="Disordered" evidence="11">
    <location>
        <begin position="335"/>
        <end position="371"/>
    </location>
</feature>
<name>A0ABP0FV11_CLALP</name>
<keyword evidence="7 9" id="KW-0811">Translocation</keyword>
<evidence type="ECO:0000313" key="15">
    <source>
        <dbReference type="Proteomes" id="UP001642483"/>
    </source>
</evidence>
<dbReference type="PANTHER" id="PTHR12371:SF11">
    <property type="entry name" value="TRANSLOCATING CHAIN-ASSOCIATED MEMBRANE PROTEIN"/>
    <property type="match status" value="1"/>
</dbReference>
<feature type="transmembrane region" description="Helical" evidence="12">
    <location>
        <begin position="257"/>
        <end position="279"/>
    </location>
</feature>
<feature type="transmembrane region" description="Helical" evidence="12">
    <location>
        <begin position="299"/>
        <end position="321"/>
    </location>
</feature>
<evidence type="ECO:0000256" key="6">
    <source>
        <dbReference type="ARBA" id="ARBA00022989"/>
    </source>
</evidence>
<evidence type="ECO:0000256" key="11">
    <source>
        <dbReference type="SAM" id="MobiDB-lite"/>
    </source>
</evidence>
<proteinExistence type="inferred from homology"/>
<keyword evidence="6 12" id="KW-1133">Transmembrane helix</keyword>
<accession>A0ABP0FV11</accession>
<dbReference type="InterPro" id="IPR016447">
    <property type="entry name" value="Translocation_assoc_membrane"/>
</dbReference>
<feature type="transmembrane region" description="Helical" evidence="12">
    <location>
        <begin position="83"/>
        <end position="105"/>
    </location>
</feature>
<evidence type="ECO:0000256" key="7">
    <source>
        <dbReference type="ARBA" id="ARBA00023010"/>
    </source>
</evidence>
<dbReference type="InterPro" id="IPR006634">
    <property type="entry name" value="TLC-dom"/>
</dbReference>
<comment type="subcellular location">
    <subcellularLocation>
        <location evidence="1">Membrane</location>
        <topology evidence="1">Multi-pass membrane protein</topology>
    </subcellularLocation>
</comment>
<protein>
    <recommendedName>
        <fullName evidence="9">Translocating chain-associated membrane protein</fullName>
    </recommendedName>
</protein>
<evidence type="ECO:0000256" key="12">
    <source>
        <dbReference type="SAM" id="Phobius"/>
    </source>
</evidence>
<dbReference type="PANTHER" id="PTHR12371">
    <property type="entry name" value="TRANSLOCATION ASSOCIATED MEMBRANE PROTEIN"/>
    <property type="match status" value="1"/>
</dbReference>
<dbReference type="PROSITE" id="PS50922">
    <property type="entry name" value="TLC"/>
    <property type="match status" value="1"/>
</dbReference>
<evidence type="ECO:0000256" key="4">
    <source>
        <dbReference type="ARBA" id="ARBA00022692"/>
    </source>
</evidence>
<comment type="caution">
    <text evidence="14">The sequence shown here is derived from an EMBL/GenBank/DDBJ whole genome shotgun (WGS) entry which is preliminary data.</text>
</comment>
<dbReference type="Proteomes" id="UP001642483">
    <property type="component" value="Unassembled WGS sequence"/>
</dbReference>
<feature type="transmembrane region" description="Helical" evidence="12">
    <location>
        <begin position="126"/>
        <end position="150"/>
    </location>
</feature>
<dbReference type="SMART" id="SM00724">
    <property type="entry name" value="TLC"/>
    <property type="match status" value="1"/>
</dbReference>
<reference evidence="14 15" key="1">
    <citation type="submission" date="2024-02" db="EMBL/GenBank/DDBJ databases">
        <authorList>
            <person name="Daric V."/>
            <person name="Darras S."/>
        </authorList>
    </citation>
    <scope>NUCLEOTIDE SEQUENCE [LARGE SCALE GENOMIC DNA]</scope>
</reference>
<feature type="transmembrane region" description="Helical" evidence="12">
    <location>
        <begin position="170"/>
        <end position="188"/>
    </location>
</feature>
<evidence type="ECO:0000256" key="2">
    <source>
        <dbReference type="ARBA" id="ARBA00005999"/>
    </source>
</evidence>
<keyword evidence="8 10" id="KW-0472">Membrane</keyword>
<evidence type="ECO:0000256" key="10">
    <source>
        <dbReference type="PROSITE-ProRule" id="PRU00205"/>
    </source>
</evidence>
<feature type="transmembrane region" description="Helical" evidence="12">
    <location>
        <begin position="200"/>
        <end position="219"/>
    </location>
</feature>